<evidence type="ECO:0000259" key="5">
    <source>
        <dbReference type="PROSITE" id="PS51459"/>
    </source>
</evidence>
<evidence type="ECO:0000313" key="7">
    <source>
        <dbReference type="Proteomes" id="UP000279089"/>
    </source>
</evidence>
<protein>
    <submittedName>
        <fullName evidence="6">Fic family protein</fullName>
    </submittedName>
</protein>
<dbReference type="AlphaFoldDB" id="A0A3N4MS32"/>
<dbReference type="PANTHER" id="PTHR13504:SF38">
    <property type="entry name" value="FIDO DOMAIN-CONTAINING PROTEIN"/>
    <property type="match status" value="1"/>
</dbReference>
<dbReference type="GO" id="GO:0005524">
    <property type="term" value="F:ATP binding"/>
    <property type="evidence" value="ECO:0007669"/>
    <property type="project" value="UniProtKB-KW"/>
</dbReference>
<gene>
    <name evidence="6" type="ORF">EG028_26400</name>
</gene>
<evidence type="ECO:0000256" key="3">
    <source>
        <dbReference type="PIRSR" id="PIRSR640198-1"/>
    </source>
</evidence>
<keyword evidence="4" id="KW-0067">ATP-binding</keyword>
<dbReference type="SUPFAM" id="SSF140931">
    <property type="entry name" value="Fic-like"/>
    <property type="match status" value="1"/>
</dbReference>
<dbReference type="SUPFAM" id="SSF46785">
    <property type="entry name" value="Winged helix' DNA-binding domain"/>
    <property type="match status" value="1"/>
</dbReference>
<dbReference type="InterPro" id="IPR003812">
    <property type="entry name" value="Fido"/>
</dbReference>
<dbReference type="EMBL" id="RMBX01000017">
    <property type="protein sequence ID" value="RPD38193.1"/>
    <property type="molecule type" value="Genomic_DNA"/>
</dbReference>
<keyword evidence="4" id="KW-0547">Nucleotide-binding</keyword>
<dbReference type="InterPro" id="IPR036390">
    <property type="entry name" value="WH_DNA-bd_sf"/>
</dbReference>
<keyword evidence="2" id="KW-0804">Transcription</keyword>
<evidence type="ECO:0000313" key="6">
    <source>
        <dbReference type="EMBL" id="RPD38193.1"/>
    </source>
</evidence>
<evidence type="ECO:0000256" key="1">
    <source>
        <dbReference type="ARBA" id="ARBA00023015"/>
    </source>
</evidence>
<dbReference type="Gene3D" id="1.10.3290.10">
    <property type="entry name" value="Fido-like domain"/>
    <property type="match status" value="1"/>
</dbReference>
<comment type="caution">
    <text evidence="6">The sequence shown here is derived from an EMBL/GenBank/DDBJ whole genome shotgun (WGS) entry which is preliminary data.</text>
</comment>
<evidence type="ECO:0000256" key="4">
    <source>
        <dbReference type="PIRSR" id="PIRSR640198-2"/>
    </source>
</evidence>
<dbReference type="InterPro" id="IPR040198">
    <property type="entry name" value="Fido_containing"/>
</dbReference>
<keyword evidence="7" id="KW-1185">Reference proteome</keyword>
<dbReference type="Pfam" id="PF02661">
    <property type="entry name" value="Fic"/>
    <property type="match status" value="1"/>
</dbReference>
<evidence type="ECO:0000256" key="2">
    <source>
        <dbReference type="ARBA" id="ARBA00023163"/>
    </source>
</evidence>
<feature type="active site" evidence="3">
    <location>
        <position position="272"/>
    </location>
</feature>
<dbReference type="RefSeq" id="WP_120515942.1">
    <property type="nucleotide sequence ID" value="NZ_QXZY01000004.1"/>
</dbReference>
<feature type="binding site" evidence="4">
    <location>
        <begin position="276"/>
        <end position="283"/>
    </location>
    <ligand>
        <name>ATP</name>
        <dbReference type="ChEBI" id="CHEBI:30616"/>
    </ligand>
</feature>
<dbReference type="Proteomes" id="UP000279089">
    <property type="component" value="Unassembled WGS sequence"/>
</dbReference>
<feature type="domain" description="Fido" evidence="5">
    <location>
        <begin position="182"/>
        <end position="337"/>
    </location>
</feature>
<dbReference type="InterPro" id="IPR036597">
    <property type="entry name" value="Fido-like_dom_sf"/>
</dbReference>
<sequence length="444" mass="51684">MKRPERPPYISSKYNYRSILDELREKGRFQHFLDLNENKYPYWDKWKYAAKDWGMDEKRLWAAVKSLRVSNQRIQFSALEGFVFQVGTPSIVQNYLHAFDLTLPGALQGDGIISDEDRTRYLASSLMEEAIASSQLEGSVTTRKVAREMLENNRKPRNLSEQMILNNYEAMKWILANKDAAFTPASIRALHAIITSQTLPQPSEEGAFRKDDEVNVVDVQTGQTVYTPPPHDQLDQLVADLCRFANDEEKHPFFIHPILKGIFLHFMLGYIHPFSDGNGRTARTVFYWYLVKKGYWLIEYMPLSRIILGSKAQYAKAYLHTEADENDLTYFLIYNLKSIATALEDLKKYLARKAEEKKSALVLLRETSFNDRQILIIREIIQDQDVYFSVQQIQNRYGVSNQTARTDLMGLMEQGLLDMRARGKMNQFFPVKDFLVRIKKEFNH</sequence>
<dbReference type="PROSITE" id="PS51459">
    <property type="entry name" value="FIDO"/>
    <property type="match status" value="1"/>
</dbReference>
<organism evidence="6 7">
    <name type="scientific">Chitinophaga barathri</name>
    <dbReference type="NCBI Taxonomy" id="1647451"/>
    <lineage>
        <taxon>Bacteria</taxon>
        <taxon>Pseudomonadati</taxon>
        <taxon>Bacteroidota</taxon>
        <taxon>Chitinophagia</taxon>
        <taxon>Chitinophagales</taxon>
        <taxon>Chitinophagaceae</taxon>
        <taxon>Chitinophaga</taxon>
    </lineage>
</organism>
<dbReference type="InterPro" id="IPR001034">
    <property type="entry name" value="DeoR_HTH"/>
</dbReference>
<dbReference type="Pfam" id="PF08220">
    <property type="entry name" value="HTH_DeoR"/>
    <property type="match status" value="1"/>
</dbReference>
<accession>A0A3N4MS32</accession>
<reference evidence="7" key="1">
    <citation type="submission" date="2018-11" db="EMBL/GenBank/DDBJ databases">
        <title>Chitinophaga lutea sp.nov., isolate from arsenic contaminated soil.</title>
        <authorList>
            <person name="Zong Y."/>
        </authorList>
    </citation>
    <scope>NUCLEOTIDE SEQUENCE [LARGE SCALE GENOMIC DNA]</scope>
    <source>
        <strain evidence="7">YLT18</strain>
    </source>
</reference>
<proteinExistence type="predicted"/>
<name>A0A3N4MS32_9BACT</name>
<dbReference type="GO" id="GO:0003700">
    <property type="term" value="F:DNA-binding transcription factor activity"/>
    <property type="evidence" value="ECO:0007669"/>
    <property type="project" value="InterPro"/>
</dbReference>
<dbReference type="PANTHER" id="PTHR13504">
    <property type="entry name" value="FIDO DOMAIN-CONTAINING PROTEIN DDB_G0283145"/>
    <property type="match status" value="1"/>
</dbReference>
<dbReference type="OrthoDB" id="9814400at2"/>
<keyword evidence="1" id="KW-0805">Transcription regulation</keyword>